<dbReference type="Pfam" id="PF00005">
    <property type="entry name" value="ABC_tran"/>
    <property type="match status" value="1"/>
</dbReference>
<evidence type="ECO:0000256" key="2">
    <source>
        <dbReference type="ARBA" id="ARBA00022840"/>
    </source>
</evidence>
<dbReference type="GO" id="GO:0005524">
    <property type="term" value="F:ATP binding"/>
    <property type="evidence" value="ECO:0007669"/>
    <property type="project" value="UniProtKB-KW"/>
</dbReference>
<dbReference type="EMBL" id="NDXW01000001">
    <property type="protein sequence ID" value="RDH42764.1"/>
    <property type="molecule type" value="Genomic_DNA"/>
</dbReference>
<dbReference type="PANTHER" id="PTHR43119:SF1">
    <property type="entry name" value="ABC TRANSPORTER DOMAIN-CONTAINING PROTEIN"/>
    <property type="match status" value="1"/>
</dbReference>
<dbReference type="PANTHER" id="PTHR43119">
    <property type="entry name" value="ABC TRANSPORT PROTEIN ATP-BINDING COMPONENT-RELATED"/>
    <property type="match status" value="1"/>
</dbReference>
<comment type="caution">
    <text evidence="4">The sequence shown here is derived from an EMBL/GenBank/DDBJ whole genome shotgun (WGS) entry which is preliminary data.</text>
</comment>
<dbReference type="SMART" id="SM00382">
    <property type="entry name" value="AAA"/>
    <property type="match status" value="1"/>
</dbReference>
<keyword evidence="2 4" id="KW-0067">ATP-binding</keyword>
<dbReference type="InterPro" id="IPR003439">
    <property type="entry name" value="ABC_transporter-like_ATP-bd"/>
</dbReference>
<dbReference type="InterPro" id="IPR027417">
    <property type="entry name" value="P-loop_NTPase"/>
</dbReference>
<feature type="domain" description="ABC transporter" evidence="3">
    <location>
        <begin position="2"/>
        <end position="203"/>
    </location>
</feature>
<dbReference type="AlphaFoldDB" id="A0A4P9VKA4"/>
<dbReference type="PROSITE" id="PS50893">
    <property type="entry name" value="ABC_TRANSPORTER_2"/>
    <property type="match status" value="1"/>
</dbReference>
<evidence type="ECO:0000313" key="4">
    <source>
        <dbReference type="EMBL" id="RDH42764.1"/>
    </source>
</evidence>
<evidence type="ECO:0000256" key="1">
    <source>
        <dbReference type="ARBA" id="ARBA00022741"/>
    </source>
</evidence>
<dbReference type="Gene3D" id="3.40.50.300">
    <property type="entry name" value="P-loop containing nucleotide triphosphate hydrolases"/>
    <property type="match status" value="1"/>
</dbReference>
<dbReference type="InterPro" id="IPR003593">
    <property type="entry name" value="AAA+_ATPase"/>
</dbReference>
<organism evidence="4 5">
    <name type="scientific">Zooshikella ganghwensis</name>
    <dbReference type="NCBI Taxonomy" id="202772"/>
    <lineage>
        <taxon>Bacteria</taxon>
        <taxon>Pseudomonadati</taxon>
        <taxon>Pseudomonadota</taxon>
        <taxon>Gammaproteobacteria</taxon>
        <taxon>Oceanospirillales</taxon>
        <taxon>Zooshikellaceae</taxon>
        <taxon>Zooshikella</taxon>
    </lineage>
</organism>
<dbReference type="Proteomes" id="UP000257039">
    <property type="component" value="Unassembled WGS sequence"/>
</dbReference>
<sequence>MNNSVPLLQVKHLSVHSLQHINFSLFAQECMCIQGTSGSGKSLLLKALADLIPAQGEVLLHSQKQSDIEPSQWRRNVTLVPAMPSWWYATVKEHFSCNIDHWLTQLALSPSITQQPIHTLSTGEKQRLALCRALQHNPYVLLLDEPTANLDPTSQSLLEQFLFNYFLAQPDRSIIWVAHHPSPWLIRRAKRFTLHGGYLSEDD</sequence>
<dbReference type="RefSeq" id="WP_094786219.1">
    <property type="nucleotide sequence ID" value="NZ_NDXW01000001.1"/>
</dbReference>
<reference evidence="4 5" key="1">
    <citation type="submission" date="2017-04" db="EMBL/GenBank/DDBJ databases">
        <title>Draft genome sequence of Zooshikella ganghwensis VG4 isolated from Red Sea sediments.</title>
        <authorList>
            <person name="Rehman Z."/>
            <person name="Alam I."/>
            <person name="Kamau A."/>
            <person name="Bajic V."/>
            <person name="Leiknes T."/>
        </authorList>
    </citation>
    <scope>NUCLEOTIDE SEQUENCE [LARGE SCALE GENOMIC DNA]</scope>
    <source>
        <strain evidence="4 5">VG4</strain>
    </source>
</reference>
<keyword evidence="5" id="KW-1185">Reference proteome</keyword>
<gene>
    <name evidence="4" type="ORF">B9G39_04470</name>
</gene>
<dbReference type="SUPFAM" id="SSF52540">
    <property type="entry name" value="P-loop containing nucleoside triphosphate hydrolases"/>
    <property type="match status" value="1"/>
</dbReference>
<evidence type="ECO:0000259" key="3">
    <source>
        <dbReference type="PROSITE" id="PS50893"/>
    </source>
</evidence>
<proteinExistence type="predicted"/>
<accession>A0A4P9VKA4</accession>
<protein>
    <submittedName>
        <fullName evidence="4">ATP-binding cassette domain-containing protein</fullName>
    </submittedName>
</protein>
<evidence type="ECO:0000313" key="5">
    <source>
        <dbReference type="Proteomes" id="UP000257039"/>
    </source>
</evidence>
<keyword evidence="1" id="KW-0547">Nucleotide-binding</keyword>
<name>A0A4P9VKA4_9GAMM</name>
<dbReference type="GO" id="GO:0016887">
    <property type="term" value="F:ATP hydrolysis activity"/>
    <property type="evidence" value="ECO:0007669"/>
    <property type="project" value="InterPro"/>
</dbReference>